<protein>
    <submittedName>
        <fullName evidence="1">Uncharacterized protein</fullName>
    </submittedName>
</protein>
<organism evidence="1 2">
    <name type="scientific">Methylomonas koyamae</name>
    <dbReference type="NCBI Taxonomy" id="702114"/>
    <lineage>
        <taxon>Bacteria</taxon>
        <taxon>Pseudomonadati</taxon>
        <taxon>Pseudomonadota</taxon>
        <taxon>Gammaproteobacteria</taxon>
        <taxon>Methylococcales</taxon>
        <taxon>Methylococcaceae</taxon>
        <taxon>Methylomonas</taxon>
    </lineage>
</organism>
<dbReference type="RefSeq" id="WP_064039291.1">
    <property type="nucleotide sequence ID" value="NZ_LUUJ01000044.1"/>
</dbReference>
<sequence>MQHSFIPYSKPNVIYIDVDGTLIINNRANQTLVDWARLRFLEGKEIIVWSARGADNARRAVEICGIGDIVSHTLSKPGYVVDDLGHGFTRYMDIIQVSDIDQSNAPKQRQTRVSMI</sequence>
<evidence type="ECO:0000313" key="1">
    <source>
        <dbReference type="EMBL" id="OAI19867.1"/>
    </source>
</evidence>
<comment type="caution">
    <text evidence="1">The sequence shown here is derived from an EMBL/GenBank/DDBJ whole genome shotgun (WGS) entry which is preliminary data.</text>
</comment>
<proteinExistence type="predicted"/>
<reference evidence="1 2" key="1">
    <citation type="submission" date="2016-03" db="EMBL/GenBank/DDBJ databases">
        <authorList>
            <person name="Ploux O."/>
        </authorList>
    </citation>
    <scope>NUCLEOTIDE SEQUENCE [LARGE SCALE GENOMIC DNA]</scope>
    <source>
        <strain evidence="1 2">R-45378</strain>
    </source>
</reference>
<name>A0A177NP84_9GAMM</name>
<dbReference type="Proteomes" id="UP000077857">
    <property type="component" value="Unassembled WGS sequence"/>
</dbReference>
<dbReference type="OrthoDB" id="517203at2"/>
<dbReference type="AlphaFoldDB" id="A0A177NP84"/>
<accession>A0A177NP84</accession>
<dbReference type="SUPFAM" id="SSF56784">
    <property type="entry name" value="HAD-like"/>
    <property type="match status" value="1"/>
</dbReference>
<dbReference type="EMBL" id="LUUJ01000044">
    <property type="protein sequence ID" value="OAI19867.1"/>
    <property type="molecule type" value="Genomic_DNA"/>
</dbReference>
<evidence type="ECO:0000313" key="2">
    <source>
        <dbReference type="Proteomes" id="UP000077857"/>
    </source>
</evidence>
<gene>
    <name evidence="1" type="ORF">A1507_05805</name>
</gene>
<dbReference type="InterPro" id="IPR036412">
    <property type="entry name" value="HAD-like_sf"/>
</dbReference>